<organism evidence="7 8">
    <name type="scientific">Benzoatithermus flavus</name>
    <dbReference type="NCBI Taxonomy" id="3108223"/>
    <lineage>
        <taxon>Bacteria</taxon>
        <taxon>Pseudomonadati</taxon>
        <taxon>Pseudomonadota</taxon>
        <taxon>Alphaproteobacteria</taxon>
        <taxon>Geminicoccales</taxon>
        <taxon>Geminicoccaceae</taxon>
        <taxon>Benzoatithermus</taxon>
    </lineage>
</organism>
<dbReference type="InterPro" id="IPR050306">
    <property type="entry name" value="PfkB_Carbo_kinase"/>
</dbReference>
<evidence type="ECO:0000256" key="1">
    <source>
        <dbReference type="ARBA" id="ARBA00010688"/>
    </source>
</evidence>
<dbReference type="PANTHER" id="PTHR43085:SF1">
    <property type="entry name" value="PSEUDOURIDINE KINASE-RELATED"/>
    <property type="match status" value="1"/>
</dbReference>
<evidence type="ECO:0000313" key="8">
    <source>
        <dbReference type="Proteomes" id="UP001375743"/>
    </source>
</evidence>
<reference evidence="7 8" key="1">
    <citation type="submission" date="2024-01" db="EMBL/GenBank/DDBJ databases">
        <title>Multi-omics insights into the function and evolution of sodium benzoate biodegradation pathways in Benzoatithermus flavus gen. nov., sp. nov. from hot spring.</title>
        <authorList>
            <person name="Hu C.-J."/>
            <person name="Li W.-J."/>
        </authorList>
    </citation>
    <scope>NUCLEOTIDE SEQUENCE [LARGE SCALE GENOMIC DNA]</scope>
    <source>
        <strain evidence="7 8">SYSU G07066</strain>
    </source>
</reference>
<dbReference type="SUPFAM" id="SSF53613">
    <property type="entry name" value="Ribokinase-like"/>
    <property type="match status" value="1"/>
</dbReference>
<sequence>MAQIVTIGEILVEIMATRIGQSFTEPGLFMGPYPSGAPAIFIDQAGRMGAGAAIAACVGDDEFATLNIERLRRSGVDTRFVRRVAGAATGSAFVTYRADGSRDFVFNIAHSAAGLLDATDLAPDLFAGCRFFHVMGSSLINPGLAQAARCGVELARAAGARISFDPNIRKELLKLPEVEATIRAILGQTDILLPSDADLEYLCPGQDADTAARSLLAAGRECLLLKRGALGSVYYDREQRIGTPAFLSEEVDPTGAGDCFGGTFVASLALGIPLPRALELANAAGALAVRKKGPMEGNATLAELEAFLATDPPRRQEVP</sequence>
<comment type="similarity">
    <text evidence="1">Belongs to the carbohydrate kinase PfkB family.</text>
</comment>
<dbReference type="EMBL" id="JBBLZC010000011">
    <property type="protein sequence ID" value="MEK0083978.1"/>
    <property type="molecule type" value="Genomic_DNA"/>
</dbReference>
<evidence type="ECO:0000256" key="3">
    <source>
        <dbReference type="ARBA" id="ARBA00022741"/>
    </source>
</evidence>
<proteinExistence type="inferred from homology"/>
<evidence type="ECO:0000259" key="6">
    <source>
        <dbReference type="Pfam" id="PF00294"/>
    </source>
</evidence>
<dbReference type="InterPro" id="IPR011611">
    <property type="entry name" value="PfkB_dom"/>
</dbReference>
<evidence type="ECO:0000256" key="4">
    <source>
        <dbReference type="ARBA" id="ARBA00022777"/>
    </source>
</evidence>
<gene>
    <name evidence="7" type="ORF">U1T56_12515</name>
</gene>
<dbReference type="CDD" id="cd01166">
    <property type="entry name" value="KdgK"/>
    <property type="match status" value="1"/>
</dbReference>
<keyword evidence="2" id="KW-0808">Transferase</keyword>
<dbReference type="Proteomes" id="UP001375743">
    <property type="component" value="Unassembled WGS sequence"/>
</dbReference>
<protein>
    <submittedName>
        <fullName evidence="7">Sugar kinase</fullName>
    </submittedName>
</protein>
<evidence type="ECO:0000256" key="2">
    <source>
        <dbReference type="ARBA" id="ARBA00022679"/>
    </source>
</evidence>
<comment type="caution">
    <text evidence="7">The sequence shown here is derived from an EMBL/GenBank/DDBJ whole genome shotgun (WGS) entry which is preliminary data.</text>
</comment>
<feature type="domain" description="Carbohydrate kinase PfkB" evidence="6">
    <location>
        <begin position="33"/>
        <end position="298"/>
    </location>
</feature>
<evidence type="ECO:0000313" key="7">
    <source>
        <dbReference type="EMBL" id="MEK0083978.1"/>
    </source>
</evidence>
<dbReference type="RefSeq" id="WP_418159829.1">
    <property type="nucleotide sequence ID" value="NZ_JBBLZC010000011.1"/>
</dbReference>
<dbReference type="Gene3D" id="3.40.1190.20">
    <property type="match status" value="1"/>
</dbReference>
<keyword evidence="5" id="KW-0067">ATP-binding</keyword>
<keyword evidence="4 7" id="KW-0418">Kinase</keyword>
<dbReference type="InterPro" id="IPR029056">
    <property type="entry name" value="Ribokinase-like"/>
</dbReference>
<dbReference type="Pfam" id="PF00294">
    <property type="entry name" value="PfkB"/>
    <property type="match status" value="1"/>
</dbReference>
<name>A0ABU8XRX8_9PROT</name>
<dbReference type="PANTHER" id="PTHR43085">
    <property type="entry name" value="HEXOKINASE FAMILY MEMBER"/>
    <property type="match status" value="1"/>
</dbReference>
<dbReference type="GO" id="GO:0016301">
    <property type="term" value="F:kinase activity"/>
    <property type="evidence" value="ECO:0007669"/>
    <property type="project" value="UniProtKB-KW"/>
</dbReference>
<evidence type="ECO:0000256" key="5">
    <source>
        <dbReference type="ARBA" id="ARBA00022840"/>
    </source>
</evidence>
<keyword evidence="3" id="KW-0547">Nucleotide-binding</keyword>
<keyword evidence="8" id="KW-1185">Reference proteome</keyword>
<accession>A0ABU8XRX8</accession>